<accession>A0A6B9J5F7</accession>
<reference evidence="1 2" key="1">
    <citation type="submission" date="2019-11" db="EMBL/GenBank/DDBJ databases">
        <title>Characterization of a novel member of the family Ackermannviridae.</title>
        <authorList>
            <person name="Maina A.N."/>
            <person name="Mwaura F.B."/>
            <person name="Jumba M."/>
        </authorList>
    </citation>
    <scope>NUCLEOTIDE SEQUENCE [LARGE SCALE GENOMIC DNA]</scope>
</reference>
<name>A0A6B9J5F7_9CAUD</name>
<protein>
    <submittedName>
        <fullName evidence="1">Uncharacterized protein</fullName>
    </submittedName>
</protein>
<dbReference type="EMBL" id="MN718199">
    <property type="protein sequence ID" value="QGZ16055.1"/>
    <property type="molecule type" value="Genomic_DNA"/>
</dbReference>
<proteinExistence type="predicted"/>
<dbReference type="Proteomes" id="UP000433471">
    <property type="component" value="Segment"/>
</dbReference>
<gene>
    <name evidence="1" type="ORF">Kuja_0640</name>
</gene>
<keyword evidence="2" id="KW-1185">Reference proteome</keyword>
<organism evidence="1 2">
    <name type="scientific">Vibrio phage vB_VchM_Kuja</name>
    <dbReference type="NCBI Taxonomy" id="2686437"/>
    <lineage>
        <taxon>Viruses</taxon>
        <taxon>Duplodnaviria</taxon>
        <taxon>Heunggongvirae</taxon>
        <taxon>Uroviricota</taxon>
        <taxon>Caudoviricetes</taxon>
        <taxon>Pantevenvirales</taxon>
        <taxon>Ackermannviridae</taxon>
        <taxon>Kujavirus</taxon>
        <taxon>Kujavirus kuja</taxon>
    </lineage>
</organism>
<evidence type="ECO:0000313" key="1">
    <source>
        <dbReference type="EMBL" id="QGZ16055.1"/>
    </source>
</evidence>
<evidence type="ECO:0000313" key="2">
    <source>
        <dbReference type="Proteomes" id="UP000433471"/>
    </source>
</evidence>
<sequence>MKTVITNGIITINFDKNASILANFKNAKEQGYPGGKTGFFHLVKGDQPEAVGFKMVEVKTEAKKTLEVARKNLNIATFAEAEAAIHALSTSFTVRQGTKYVYGKARGTEGRVQITPKVDGVYRVEYHGTVDKATMEKFNMVSKQQYVYAFLNMDEAKQLIKQLGI</sequence>